<dbReference type="Pfam" id="PF06580">
    <property type="entry name" value="His_kinase"/>
    <property type="match status" value="1"/>
</dbReference>
<name>A0A329MPK9_9BACL</name>
<evidence type="ECO:0000256" key="1">
    <source>
        <dbReference type="ARBA" id="ARBA00000085"/>
    </source>
</evidence>
<feature type="transmembrane region" description="Helical" evidence="13">
    <location>
        <begin position="7"/>
        <end position="28"/>
    </location>
</feature>
<dbReference type="Pfam" id="PF02743">
    <property type="entry name" value="dCache_1"/>
    <property type="match status" value="1"/>
</dbReference>
<keyword evidence="11 13" id="KW-0472">Membrane</keyword>
<dbReference type="OrthoDB" id="9776552at2"/>
<dbReference type="SMART" id="SM00304">
    <property type="entry name" value="HAMP"/>
    <property type="match status" value="1"/>
</dbReference>
<dbReference type="Pfam" id="PF02518">
    <property type="entry name" value="HATPase_c"/>
    <property type="match status" value="1"/>
</dbReference>
<evidence type="ECO:0000256" key="6">
    <source>
        <dbReference type="ARBA" id="ARBA00022679"/>
    </source>
</evidence>
<keyword evidence="10" id="KW-0902">Two-component regulatory system</keyword>
<evidence type="ECO:0000256" key="13">
    <source>
        <dbReference type="SAM" id="Phobius"/>
    </source>
</evidence>
<feature type="region of interest" description="Disordered" evidence="12">
    <location>
        <begin position="548"/>
        <end position="577"/>
    </location>
</feature>
<proteinExistence type="predicted"/>
<evidence type="ECO:0000256" key="8">
    <source>
        <dbReference type="ARBA" id="ARBA00022777"/>
    </source>
</evidence>
<keyword evidence="6" id="KW-0808">Transferase</keyword>
<dbReference type="EMBL" id="QMFB01000003">
    <property type="protein sequence ID" value="RAV21901.1"/>
    <property type="molecule type" value="Genomic_DNA"/>
</dbReference>
<dbReference type="CDD" id="cd06225">
    <property type="entry name" value="HAMP"/>
    <property type="match status" value="1"/>
</dbReference>
<dbReference type="Gene3D" id="6.10.340.10">
    <property type="match status" value="1"/>
</dbReference>
<dbReference type="EC" id="2.7.13.3" evidence="3"/>
<dbReference type="Pfam" id="PF00672">
    <property type="entry name" value="HAMP"/>
    <property type="match status" value="1"/>
</dbReference>
<dbReference type="InterPro" id="IPR050640">
    <property type="entry name" value="Bact_2-comp_sensor_kinase"/>
</dbReference>
<keyword evidence="7 13" id="KW-0812">Transmembrane</keyword>
<feature type="domain" description="HAMP" evidence="14">
    <location>
        <begin position="324"/>
        <end position="376"/>
    </location>
</feature>
<evidence type="ECO:0000256" key="2">
    <source>
        <dbReference type="ARBA" id="ARBA00004651"/>
    </source>
</evidence>
<dbReference type="SMART" id="SM00387">
    <property type="entry name" value="HATPase_c"/>
    <property type="match status" value="1"/>
</dbReference>
<keyword evidence="16" id="KW-1185">Reference proteome</keyword>
<gene>
    <name evidence="15" type="ORF">DQG23_07555</name>
</gene>
<evidence type="ECO:0000256" key="7">
    <source>
        <dbReference type="ARBA" id="ARBA00022692"/>
    </source>
</evidence>
<evidence type="ECO:0000256" key="10">
    <source>
        <dbReference type="ARBA" id="ARBA00023012"/>
    </source>
</evidence>
<accession>A0A329MPK9</accession>
<comment type="caution">
    <text evidence="15">The sequence shown here is derived from an EMBL/GenBank/DDBJ whole genome shotgun (WGS) entry which is preliminary data.</text>
</comment>
<evidence type="ECO:0000256" key="4">
    <source>
        <dbReference type="ARBA" id="ARBA00022475"/>
    </source>
</evidence>
<dbReference type="SUPFAM" id="SSF158472">
    <property type="entry name" value="HAMP domain-like"/>
    <property type="match status" value="1"/>
</dbReference>
<dbReference type="PANTHER" id="PTHR34220">
    <property type="entry name" value="SENSOR HISTIDINE KINASE YPDA"/>
    <property type="match status" value="1"/>
</dbReference>
<protein>
    <recommendedName>
        <fullName evidence="3">histidine kinase</fullName>
        <ecNumber evidence="3">2.7.13.3</ecNumber>
    </recommendedName>
</protein>
<keyword evidence="8 15" id="KW-0418">Kinase</keyword>
<dbReference type="SUPFAM" id="SSF55874">
    <property type="entry name" value="ATPase domain of HSP90 chaperone/DNA topoisomerase II/histidine kinase"/>
    <property type="match status" value="1"/>
</dbReference>
<dbReference type="PRINTS" id="PR00344">
    <property type="entry name" value="BCTRLSENSOR"/>
</dbReference>
<dbReference type="InterPro" id="IPR010559">
    <property type="entry name" value="Sig_transdc_His_kin_internal"/>
</dbReference>
<dbReference type="RefSeq" id="WP_113030211.1">
    <property type="nucleotide sequence ID" value="NZ_QMFB01000003.1"/>
</dbReference>
<comment type="catalytic activity">
    <reaction evidence="1">
        <text>ATP + protein L-histidine = ADP + protein N-phospho-L-histidine.</text>
        <dbReference type="EC" id="2.7.13.3"/>
    </reaction>
</comment>
<dbReference type="Gene3D" id="3.30.565.10">
    <property type="entry name" value="Histidine kinase-like ATPase, C-terminal domain"/>
    <property type="match status" value="1"/>
</dbReference>
<keyword evidence="5" id="KW-0597">Phosphoprotein</keyword>
<dbReference type="PANTHER" id="PTHR34220:SF7">
    <property type="entry name" value="SENSOR HISTIDINE KINASE YPDA"/>
    <property type="match status" value="1"/>
</dbReference>
<dbReference type="InterPro" id="IPR003594">
    <property type="entry name" value="HATPase_dom"/>
</dbReference>
<evidence type="ECO:0000256" key="9">
    <source>
        <dbReference type="ARBA" id="ARBA00022989"/>
    </source>
</evidence>
<dbReference type="AlphaFoldDB" id="A0A329MPK9"/>
<evidence type="ECO:0000259" key="14">
    <source>
        <dbReference type="PROSITE" id="PS50885"/>
    </source>
</evidence>
<dbReference type="InterPro" id="IPR036890">
    <property type="entry name" value="HATPase_C_sf"/>
</dbReference>
<evidence type="ECO:0000256" key="12">
    <source>
        <dbReference type="SAM" id="MobiDB-lite"/>
    </source>
</evidence>
<organism evidence="15 16">
    <name type="scientific">Paenibacillus contaminans</name>
    <dbReference type="NCBI Taxonomy" id="450362"/>
    <lineage>
        <taxon>Bacteria</taxon>
        <taxon>Bacillati</taxon>
        <taxon>Bacillota</taxon>
        <taxon>Bacilli</taxon>
        <taxon>Bacillales</taxon>
        <taxon>Paenibacillaceae</taxon>
        <taxon>Paenibacillus</taxon>
    </lineage>
</organism>
<dbReference type="InterPro" id="IPR004358">
    <property type="entry name" value="Sig_transdc_His_kin-like_C"/>
</dbReference>
<evidence type="ECO:0000256" key="5">
    <source>
        <dbReference type="ARBA" id="ARBA00022553"/>
    </source>
</evidence>
<keyword evidence="9 13" id="KW-1133">Transmembrane helix</keyword>
<dbReference type="GO" id="GO:0005886">
    <property type="term" value="C:plasma membrane"/>
    <property type="evidence" value="ECO:0007669"/>
    <property type="project" value="UniProtKB-SubCell"/>
</dbReference>
<keyword evidence="4" id="KW-1003">Cell membrane</keyword>
<evidence type="ECO:0000256" key="3">
    <source>
        <dbReference type="ARBA" id="ARBA00012438"/>
    </source>
</evidence>
<sequence>MSLNKKMFVAFMAFIIAPLFVLGLVSYYSSQQLIEKKYGEQTELTLKAIGRNVTYVFKEANYFSDFWMVKSEIQSILHGLNSGDGGSDGSAVHLVEYESELRRTLLTYAPIQSVTLYGTNGYSVHAGRGVTQMIPYEKLNGSDLYADVWKRNGVPKWIGPAEAKELAGEGRDFFQLRVVKDYYTFDTIGLMVARYRFSELERIFDSYFALDDSIHRYLIVKDNGTILFDSRRSMEGSDLLSIVSGQLALSRTIDSTKSEVDGTETIVSHARLDMEELGIRDWKLVFFTPWEAVSGELTAIMRWVAFITLLCIGSALIFNLVFVRNIIQFILRIVSSMRRVERGDLTARVEHRGDDETTVLAHGFNSMTERIGGLLEEVKVQQNRKNRAELMLMQAQIKPHFLFNTLESINVMAVQNEGKQVSQMVRRLGNLLRISMHPKEEIMLKQELEHLKSYLDIQMFRFEDSFDYEIDIPQSLMDCPVLKLTLQPLVENSIQHGFEGIEYRGHIRIYAEDDEDRFALIVEDNGLGIPPSRLAGFRYHADREVPLESGANERSGEPDMAQPLLDGGEKGGGERSGLGLSNVADRIRIRYGVRYGLFLCSEEGKGTIVKCVLPKIGGGTNASQSASGG</sequence>
<dbReference type="InterPro" id="IPR033479">
    <property type="entry name" value="dCache_1"/>
</dbReference>
<reference evidence="15 16" key="1">
    <citation type="journal article" date="2009" name="Int. J. Syst. Evol. Microbiol.">
        <title>Paenibacillus contaminans sp. nov., isolated from a contaminated laboratory plate.</title>
        <authorList>
            <person name="Chou J.H."/>
            <person name="Lee J.H."/>
            <person name="Lin M.C."/>
            <person name="Chang P.S."/>
            <person name="Arun A.B."/>
            <person name="Young C.C."/>
            <person name="Chen W.M."/>
        </authorList>
    </citation>
    <scope>NUCLEOTIDE SEQUENCE [LARGE SCALE GENOMIC DNA]</scope>
    <source>
        <strain evidence="15 16">CKOBP-6</strain>
    </source>
</reference>
<evidence type="ECO:0000313" key="15">
    <source>
        <dbReference type="EMBL" id="RAV21901.1"/>
    </source>
</evidence>
<dbReference type="GO" id="GO:0000155">
    <property type="term" value="F:phosphorelay sensor kinase activity"/>
    <property type="evidence" value="ECO:0007669"/>
    <property type="project" value="InterPro"/>
</dbReference>
<feature type="transmembrane region" description="Helical" evidence="13">
    <location>
        <begin position="303"/>
        <end position="323"/>
    </location>
</feature>
<comment type="subcellular location">
    <subcellularLocation>
        <location evidence="2">Cell membrane</location>
        <topology evidence="2">Multi-pass membrane protein</topology>
    </subcellularLocation>
</comment>
<dbReference type="InterPro" id="IPR003660">
    <property type="entry name" value="HAMP_dom"/>
</dbReference>
<dbReference type="Proteomes" id="UP000250369">
    <property type="component" value="Unassembled WGS sequence"/>
</dbReference>
<evidence type="ECO:0000256" key="11">
    <source>
        <dbReference type="ARBA" id="ARBA00023136"/>
    </source>
</evidence>
<dbReference type="PROSITE" id="PS50885">
    <property type="entry name" value="HAMP"/>
    <property type="match status" value="1"/>
</dbReference>
<evidence type="ECO:0000313" key="16">
    <source>
        <dbReference type="Proteomes" id="UP000250369"/>
    </source>
</evidence>